<dbReference type="Proteomes" id="UP000054937">
    <property type="component" value="Unassembled WGS sequence"/>
</dbReference>
<sequence>MEFAYQQLKCPKKNHNNSPFTYICMGESCDKPERLLCTKCAIDHGHSNCYVLIEEVLKKSQYNIQNWPQDVSGQKVKNLISWNDKEQASQQIESLFEELQTELLAKLQNLKKYMVNCFAYQGENMREETDFAGQYFDRAYDLRDLKQRIIEFLQEDIDKEDMEDFIIKFLRNPERKVALDQAKRASLKLIPNCKYYIDPVLFRDIAEKEFYQKVEILKQSFTGGYQPVVWKLENSGLYQSNQIKEITPGICYQSQCQHGEEVLFSEAEFNTGNHGFRMRFDQVSENYRCHVLVGLYDLNQRKDEFRPYICLMCCDHRDSMMPRKNRYFDVHSGSQIDVRANFDTNELEIREIFGDGAEGAVFQSNLKNVVKSINNRVQVRKKFFVFFSSSGAHKISLISSY</sequence>
<dbReference type="OrthoDB" id="10475271at2759"/>
<evidence type="ECO:0000313" key="1">
    <source>
        <dbReference type="EMBL" id="KRX11230.1"/>
    </source>
</evidence>
<name>A0A0V0R9U1_PSEPJ</name>
<keyword evidence="2" id="KW-1185">Reference proteome</keyword>
<reference evidence="1 2" key="1">
    <citation type="journal article" date="2015" name="Sci. Rep.">
        <title>Genome of the facultative scuticociliatosis pathogen Pseudocohnilembus persalinus provides insight into its virulence through horizontal gene transfer.</title>
        <authorList>
            <person name="Xiong J."/>
            <person name="Wang G."/>
            <person name="Cheng J."/>
            <person name="Tian M."/>
            <person name="Pan X."/>
            <person name="Warren A."/>
            <person name="Jiang C."/>
            <person name="Yuan D."/>
            <person name="Miao W."/>
        </authorList>
    </citation>
    <scope>NUCLEOTIDE SEQUENCE [LARGE SCALE GENOMIC DNA]</scope>
    <source>
        <strain evidence="1">36N120E</strain>
    </source>
</reference>
<proteinExistence type="predicted"/>
<organism evidence="1 2">
    <name type="scientific">Pseudocohnilembus persalinus</name>
    <name type="common">Ciliate</name>
    <dbReference type="NCBI Taxonomy" id="266149"/>
    <lineage>
        <taxon>Eukaryota</taxon>
        <taxon>Sar</taxon>
        <taxon>Alveolata</taxon>
        <taxon>Ciliophora</taxon>
        <taxon>Intramacronucleata</taxon>
        <taxon>Oligohymenophorea</taxon>
        <taxon>Scuticociliatia</taxon>
        <taxon>Philasterida</taxon>
        <taxon>Pseudocohnilembidae</taxon>
        <taxon>Pseudocohnilembus</taxon>
    </lineage>
</organism>
<evidence type="ECO:0000313" key="2">
    <source>
        <dbReference type="Proteomes" id="UP000054937"/>
    </source>
</evidence>
<dbReference type="EMBL" id="LDAU01000003">
    <property type="protein sequence ID" value="KRX11230.1"/>
    <property type="molecule type" value="Genomic_DNA"/>
</dbReference>
<dbReference type="InParanoid" id="A0A0V0R9U1"/>
<accession>A0A0V0R9U1</accession>
<dbReference type="OMA" id="RCAIADH"/>
<gene>
    <name evidence="1" type="ORF">PPERSA_07755</name>
</gene>
<protein>
    <submittedName>
        <fullName evidence="1">Uncharacterized protein</fullName>
    </submittedName>
</protein>
<comment type="caution">
    <text evidence="1">The sequence shown here is derived from an EMBL/GenBank/DDBJ whole genome shotgun (WGS) entry which is preliminary data.</text>
</comment>
<dbReference type="AlphaFoldDB" id="A0A0V0R9U1"/>